<proteinExistence type="predicted"/>
<sequence>VTANKDQTDGPLDVYIDTTQMGDRKQKSDSFIQTHEEGFPQVSTGENRTLEQMENKIKDLCLRIHTLEDDGNSVKQAMDSLKRQQYSIKYFKQIVQGIHKSEEPPKGQINVRILSPQRVVSIASLIKYFLSQLPVGVRGWYYLLFSSEVISMCKE</sequence>
<keyword evidence="3" id="KW-1185">Reference proteome</keyword>
<accession>A0AA38CFK0</accession>
<dbReference type="EMBL" id="JAHRHJ020000010">
    <property type="protein sequence ID" value="KAH9299160.1"/>
    <property type="molecule type" value="Genomic_DNA"/>
</dbReference>
<feature type="coiled-coil region" evidence="1">
    <location>
        <begin position="50"/>
        <end position="84"/>
    </location>
</feature>
<dbReference type="AlphaFoldDB" id="A0AA38CFK0"/>
<name>A0AA38CFK0_TAXCH</name>
<protein>
    <submittedName>
        <fullName evidence="2">Uncharacterized protein</fullName>
    </submittedName>
</protein>
<evidence type="ECO:0000256" key="1">
    <source>
        <dbReference type="SAM" id="Coils"/>
    </source>
</evidence>
<evidence type="ECO:0000313" key="2">
    <source>
        <dbReference type="EMBL" id="KAH9299160.1"/>
    </source>
</evidence>
<comment type="caution">
    <text evidence="2">The sequence shown here is derived from an EMBL/GenBank/DDBJ whole genome shotgun (WGS) entry which is preliminary data.</text>
</comment>
<organism evidence="2 3">
    <name type="scientific">Taxus chinensis</name>
    <name type="common">Chinese yew</name>
    <name type="synonym">Taxus wallichiana var. chinensis</name>
    <dbReference type="NCBI Taxonomy" id="29808"/>
    <lineage>
        <taxon>Eukaryota</taxon>
        <taxon>Viridiplantae</taxon>
        <taxon>Streptophyta</taxon>
        <taxon>Embryophyta</taxon>
        <taxon>Tracheophyta</taxon>
        <taxon>Spermatophyta</taxon>
        <taxon>Pinopsida</taxon>
        <taxon>Pinidae</taxon>
        <taxon>Conifers II</taxon>
        <taxon>Cupressales</taxon>
        <taxon>Taxaceae</taxon>
        <taxon>Taxus</taxon>
    </lineage>
</organism>
<keyword evidence="1" id="KW-0175">Coiled coil</keyword>
<feature type="non-terminal residue" evidence="2">
    <location>
        <position position="155"/>
    </location>
</feature>
<evidence type="ECO:0000313" key="3">
    <source>
        <dbReference type="Proteomes" id="UP000824469"/>
    </source>
</evidence>
<reference evidence="2 3" key="1">
    <citation type="journal article" date="2021" name="Nat. Plants">
        <title>The Taxus genome provides insights into paclitaxel biosynthesis.</title>
        <authorList>
            <person name="Xiong X."/>
            <person name="Gou J."/>
            <person name="Liao Q."/>
            <person name="Li Y."/>
            <person name="Zhou Q."/>
            <person name="Bi G."/>
            <person name="Li C."/>
            <person name="Du R."/>
            <person name="Wang X."/>
            <person name="Sun T."/>
            <person name="Guo L."/>
            <person name="Liang H."/>
            <person name="Lu P."/>
            <person name="Wu Y."/>
            <person name="Zhang Z."/>
            <person name="Ro D.K."/>
            <person name="Shang Y."/>
            <person name="Huang S."/>
            <person name="Yan J."/>
        </authorList>
    </citation>
    <scope>NUCLEOTIDE SEQUENCE [LARGE SCALE GENOMIC DNA]</scope>
    <source>
        <strain evidence="2">Ta-2019</strain>
    </source>
</reference>
<feature type="non-terminal residue" evidence="2">
    <location>
        <position position="1"/>
    </location>
</feature>
<gene>
    <name evidence="2" type="ORF">KI387_030842</name>
</gene>
<dbReference type="Proteomes" id="UP000824469">
    <property type="component" value="Unassembled WGS sequence"/>
</dbReference>